<name>A0A0N4X3H1_HAEPC</name>
<evidence type="ECO:0000313" key="6">
    <source>
        <dbReference type="EMBL" id="VDO73867.1"/>
    </source>
</evidence>
<reference evidence="8" key="1">
    <citation type="submission" date="2017-02" db="UniProtKB">
        <authorList>
            <consortium name="WormBaseParasite"/>
        </authorList>
    </citation>
    <scope>IDENTIFICATION</scope>
</reference>
<dbReference type="InterPro" id="IPR051119">
    <property type="entry name" value="Nematode_SR-like"/>
</dbReference>
<dbReference type="GO" id="GO:0016020">
    <property type="term" value="C:membrane"/>
    <property type="evidence" value="ECO:0007669"/>
    <property type="project" value="UniProtKB-SubCell"/>
</dbReference>
<dbReference type="AlphaFoldDB" id="A0A0N4X3H1"/>
<evidence type="ECO:0000313" key="7">
    <source>
        <dbReference type="Proteomes" id="UP000268014"/>
    </source>
</evidence>
<sequence length="123" mass="13956">MNVKLFVEWRNLLKNGSISTARQAEKGLLIYIMTAFTLMMVMCIVDVLLAVASATENHELFTWVNDRVFWINDFMVTVPPTSLLLLSTDLRHAVFKIFLGAKSPIFVTPVSRTFRGGKSFARK</sequence>
<comment type="subcellular location">
    <subcellularLocation>
        <location evidence="1">Membrane</location>
        <topology evidence="1">Multi-pass membrane protein</topology>
    </subcellularLocation>
</comment>
<reference evidence="6 7" key="2">
    <citation type="submission" date="2018-11" db="EMBL/GenBank/DDBJ databases">
        <authorList>
            <consortium name="Pathogen Informatics"/>
        </authorList>
    </citation>
    <scope>NUCLEOTIDE SEQUENCE [LARGE SCALE GENOMIC DNA]</scope>
    <source>
        <strain evidence="6 7">MHpl1</strain>
    </source>
</reference>
<feature type="transmembrane region" description="Helical" evidence="5">
    <location>
        <begin position="69"/>
        <end position="86"/>
    </location>
</feature>
<keyword evidence="3 5" id="KW-1133">Transmembrane helix</keyword>
<dbReference type="WBParaSite" id="HPLM_0001891301-mRNA-1">
    <property type="protein sequence ID" value="HPLM_0001891301-mRNA-1"/>
    <property type="gene ID" value="HPLM_0001891301"/>
</dbReference>
<evidence type="ECO:0000256" key="2">
    <source>
        <dbReference type="ARBA" id="ARBA00022692"/>
    </source>
</evidence>
<protein>
    <submittedName>
        <fullName evidence="8">7TM_GPCR_Srx domain-containing protein</fullName>
    </submittedName>
</protein>
<keyword evidence="7" id="KW-1185">Reference proteome</keyword>
<feature type="transmembrane region" description="Helical" evidence="5">
    <location>
        <begin position="28"/>
        <end position="49"/>
    </location>
</feature>
<dbReference type="OrthoDB" id="10378445at2759"/>
<evidence type="ECO:0000256" key="3">
    <source>
        <dbReference type="ARBA" id="ARBA00022989"/>
    </source>
</evidence>
<evidence type="ECO:0000313" key="8">
    <source>
        <dbReference type="WBParaSite" id="HPLM_0001891301-mRNA-1"/>
    </source>
</evidence>
<gene>
    <name evidence="6" type="ORF">HPLM_LOCUS18905</name>
</gene>
<dbReference type="PANTHER" id="PTHR31627">
    <property type="entry name" value="SERPENTINE RECEPTOR CLASS GAMMA-RELATED"/>
    <property type="match status" value="1"/>
</dbReference>
<evidence type="ECO:0000256" key="4">
    <source>
        <dbReference type="ARBA" id="ARBA00023136"/>
    </source>
</evidence>
<proteinExistence type="predicted"/>
<keyword evidence="4 5" id="KW-0472">Membrane</keyword>
<evidence type="ECO:0000256" key="5">
    <source>
        <dbReference type="SAM" id="Phobius"/>
    </source>
</evidence>
<keyword evidence="2 5" id="KW-0812">Transmembrane</keyword>
<dbReference type="PANTHER" id="PTHR31627:SF42">
    <property type="entry name" value="G_PROTEIN_RECEP_F1_2 DOMAIN-CONTAINING PROTEIN-RELATED"/>
    <property type="match status" value="1"/>
</dbReference>
<dbReference type="EMBL" id="UZAF01020909">
    <property type="protein sequence ID" value="VDO73867.1"/>
    <property type="molecule type" value="Genomic_DNA"/>
</dbReference>
<organism evidence="8">
    <name type="scientific">Haemonchus placei</name>
    <name type="common">Barber's pole worm</name>
    <dbReference type="NCBI Taxonomy" id="6290"/>
    <lineage>
        <taxon>Eukaryota</taxon>
        <taxon>Metazoa</taxon>
        <taxon>Ecdysozoa</taxon>
        <taxon>Nematoda</taxon>
        <taxon>Chromadorea</taxon>
        <taxon>Rhabditida</taxon>
        <taxon>Rhabditina</taxon>
        <taxon>Rhabditomorpha</taxon>
        <taxon>Strongyloidea</taxon>
        <taxon>Trichostrongylidae</taxon>
        <taxon>Haemonchus</taxon>
    </lineage>
</organism>
<dbReference type="Proteomes" id="UP000268014">
    <property type="component" value="Unassembled WGS sequence"/>
</dbReference>
<evidence type="ECO:0000256" key="1">
    <source>
        <dbReference type="ARBA" id="ARBA00004141"/>
    </source>
</evidence>
<accession>A0A0N4X3H1</accession>
<dbReference type="OMA" id="NHELFTW"/>